<keyword evidence="2 3" id="KW-0040">ANK repeat</keyword>
<accession>A0AAD9NH96</accession>
<dbReference type="AlphaFoldDB" id="A0AAD9NH96"/>
<feature type="repeat" description="ANK" evidence="3">
    <location>
        <begin position="216"/>
        <end position="248"/>
    </location>
</feature>
<gene>
    <name evidence="6" type="ORF">NP493_1134g01036</name>
</gene>
<evidence type="ECO:0008006" key="8">
    <source>
        <dbReference type="Google" id="ProtNLM"/>
    </source>
</evidence>
<feature type="compositionally biased region" description="Low complexity" evidence="5">
    <location>
        <begin position="8"/>
        <end position="29"/>
    </location>
</feature>
<dbReference type="Pfam" id="PF12796">
    <property type="entry name" value="Ank_2"/>
    <property type="match status" value="1"/>
</dbReference>
<evidence type="ECO:0000313" key="7">
    <source>
        <dbReference type="Proteomes" id="UP001209878"/>
    </source>
</evidence>
<feature type="region of interest" description="Disordered" evidence="5">
    <location>
        <begin position="1"/>
        <end position="49"/>
    </location>
</feature>
<feature type="compositionally biased region" description="Basic and acidic residues" evidence="5">
    <location>
        <begin position="281"/>
        <end position="299"/>
    </location>
</feature>
<dbReference type="PANTHER" id="PTHR24171:SF9">
    <property type="entry name" value="ANKYRIN REPEAT DOMAIN-CONTAINING PROTEIN 39"/>
    <property type="match status" value="1"/>
</dbReference>
<keyword evidence="7" id="KW-1185">Reference proteome</keyword>
<evidence type="ECO:0000256" key="4">
    <source>
        <dbReference type="SAM" id="Coils"/>
    </source>
</evidence>
<feature type="region of interest" description="Disordered" evidence="5">
    <location>
        <begin position="280"/>
        <end position="299"/>
    </location>
</feature>
<dbReference type="Gene3D" id="3.40.50.300">
    <property type="entry name" value="P-loop containing nucleotide triphosphate hydrolases"/>
    <property type="match status" value="1"/>
</dbReference>
<evidence type="ECO:0000256" key="5">
    <source>
        <dbReference type="SAM" id="MobiDB-lite"/>
    </source>
</evidence>
<dbReference type="EMBL" id="JAODUO010001156">
    <property type="protein sequence ID" value="KAK2170227.1"/>
    <property type="molecule type" value="Genomic_DNA"/>
</dbReference>
<dbReference type="PROSITE" id="PS50096">
    <property type="entry name" value="IQ"/>
    <property type="match status" value="1"/>
</dbReference>
<feature type="compositionally biased region" description="Basic and acidic residues" evidence="5">
    <location>
        <begin position="104"/>
        <end position="125"/>
    </location>
</feature>
<protein>
    <recommendedName>
        <fullName evidence="8">IQ motif and ankyrin repeat domain-containing protein LOC642574 homolog</fullName>
    </recommendedName>
</protein>
<feature type="repeat" description="ANK" evidence="3">
    <location>
        <begin position="183"/>
        <end position="215"/>
    </location>
</feature>
<feature type="compositionally biased region" description="Basic and acidic residues" evidence="5">
    <location>
        <begin position="31"/>
        <end position="49"/>
    </location>
</feature>
<dbReference type="Gene3D" id="1.25.40.20">
    <property type="entry name" value="Ankyrin repeat-containing domain"/>
    <property type="match status" value="1"/>
</dbReference>
<evidence type="ECO:0000256" key="1">
    <source>
        <dbReference type="ARBA" id="ARBA00022737"/>
    </source>
</evidence>
<feature type="coiled-coil region" evidence="4">
    <location>
        <begin position="353"/>
        <end position="387"/>
    </location>
</feature>
<evidence type="ECO:0000256" key="3">
    <source>
        <dbReference type="PROSITE-ProRule" id="PRU00023"/>
    </source>
</evidence>
<dbReference type="SMART" id="SM00248">
    <property type="entry name" value="ANK"/>
    <property type="match status" value="2"/>
</dbReference>
<dbReference type="PROSITE" id="PS50088">
    <property type="entry name" value="ANK_REPEAT"/>
    <property type="match status" value="2"/>
</dbReference>
<dbReference type="InterPro" id="IPR036770">
    <property type="entry name" value="Ankyrin_rpt-contain_sf"/>
</dbReference>
<keyword evidence="1" id="KW-0677">Repeat</keyword>
<dbReference type="PROSITE" id="PS50297">
    <property type="entry name" value="ANK_REP_REGION"/>
    <property type="match status" value="2"/>
</dbReference>
<evidence type="ECO:0000256" key="2">
    <source>
        <dbReference type="ARBA" id="ARBA00023043"/>
    </source>
</evidence>
<name>A0AAD9NH96_RIDPI</name>
<organism evidence="6 7">
    <name type="scientific">Ridgeia piscesae</name>
    <name type="common">Tubeworm</name>
    <dbReference type="NCBI Taxonomy" id="27915"/>
    <lineage>
        <taxon>Eukaryota</taxon>
        <taxon>Metazoa</taxon>
        <taxon>Spiralia</taxon>
        <taxon>Lophotrochozoa</taxon>
        <taxon>Annelida</taxon>
        <taxon>Polychaeta</taxon>
        <taxon>Sedentaria</taxon>
        <taxon>Canalipalpata</taxon>
        <taxon>Sabellida</taxon>
        <taxon>Siboglinidae</taxon>
        <taxon>Ridgeia</taxon>
    </lineage>
</organism>
<feature type="region of interest" description="Disordered" evidence="5">
    <location>
        <begin position="104"/>
        <end position="127"/>
    </location>
</feature>
<sequence>MPPKKPTKAPVKGAPVKKPAAKVAAPVKGKSSKESIKKPDKKEVKPVQKKWTKEDDAMLKIQCAVRQFLARRRLAKKKKEKEEYNELMDKLERDAYVQLAKMEREQAEREQQAKDEERRRKMEEKKRKKRMLEAAFDGDLNEIKNVLKEVEELDSKNEVPRDRVGNAVRERHLLDLVECEDANGNTPLSEAASGGDTDTIKFLTDRGADPNTVGQFKRTPLYRAAFAGHLGACQMLLQYGADPRVLAEDGQSAEQVASQPSVQTLLREWDIAETESLLQKLDGEKSKRAAEDQHRREAEKNKLEEVIKVAEQEYQVTQTLLCKARAELENRISEHDHGIEEGFDKPEVTIQAIHDAEANLEIVTMNVEKARERLQQARFSLREQEAKHMEEEGIADDFPGQKVNIKELDDVLIRDVGNKIKESGKWPLVIDTSGQSSVFLRYRDTNYLNALRPKSMEPDVIRKAVMGAVRFGKPLVLDMMEVNMFETIAMRFDDVQKGFMDTIMDKSFIEQRLYLQLIRPGDGEEYNKNNFNDFHASKFKFIILTKNPFPEEHLLNITYPIKVVLAS</sequence>
<dbReference type="InterPro" id="IPR027417">
    <property type="entry name" value="P-loop_NTPase"/>
</dbReference>
<proteinExistence type="predicted"/>
<dbReference type="Proteomes" id="UP001209878">
    <property type="component" value="Unassembled WGS sequence"/>
</dbReference>
<dbReference type="SUPFAM" id="SSF48403">
    <property type="entry name" value="Ankyrin repeat"/>
    <property type="match status" value="1"/>
</dbReference>
<comment type="caution">
    <text evidence="6">The sequence shown here is derived from an EMBL/GenBank/DDBJ whole genome shotgun (WGS) entry which is preliminary data.</text>
</comment>
<dbReference type="InterPro" id="IPR002110">
    <property type="entry name" value="Ankyrin_rpt"/>
</dbReference>
<keyword evidence="4" id="KW-0175">Coiled coil</keyword>
<reference evidence="6" key="1">
    <citation type="journal article" date="2023" name="Mol. Biol. Evol.">
        <title>Third-Generation Sequencing Reveals the Adaptive Role of the Epigenome in Three Deep-Sea Polychaetes.</title>
        <authorList>
            <person name="Perez M."/>
            <person name="Aroh O."/>
            <person name="Sun Y."/>
            <person name="Lan Y."/>
            <person name="Juniper S.K."/>
            <person name="Young C.R."/>
            <person name="Angers B."/>
            <person name="Qian P.Y."/>
        </authorList>
    </citation>
    <scope>NUCLEOTIDE SEQUENCE</scope>
    <source>
        <strain evidence="6">R07B-5</strain>
    </source>
</reference>
<dbReference type="PANTHER" id="PTHR24171">
    <property type="entry name" value="ANKYRIN REPEAT DOMAIN-CONTAINING PROTEIN 39-RELATED"/>
    <property type="match status" value="1"/>
</dbReference>
<evidence type="ECO:0000313" key="6">
    <source>
        <dbReference type="EMBL" id="KAK2170227.1"/>
    </source>
</evidence>